<evidence type="ECO:0000313" key="4">
    <source>
        <dbReference type="Proteomes" id="UP000502706"/>
    </source>
</evidence>
<sequence length="162" mass="16748">MLDEFTGSGNQQTETFDITGESFRVTFDVTSSTDNNEDAFLGIIVNDENEDPITTISQSGAGSDSSIVNEAPGTFFLDVVASSADYTITVEDCTSAANGNNGDDGDDNGGNVSDDDNDVDDDTIPDKDLPDTGGAGAGVLGGAGLIVLFAVFLVRISKFQSP</sequence>
<accession>A0A6G8Q110</accession>
<evidence type="ECO:0000256" key="1">
    <source>
        <dbReference type="SAM" id="MobiDB-lite"/>
    </source>
</evidence>
<keyword evidence="2" id="KW-0812">Transmembrane</keyword>
<feature type="region of interest" description="Disordered" evidence="1">
    <location>
        <begin position="95"/>
        <end position="130"/>
    </location>
</feature>
<evidence type="ECO:0000256" key="2">
    <source>
        <dbReference type="SAM" id="Phobius"/>
    </source>
</evidence>
<feature type="compositionally biased region" description="Acidic residues" evidence="1">
    <location>
        <begin position="103"/>
        <end position="123"/>
    </location>
</feature>
<feature type="transmembrane region" description="Helical" evidence="2">
    <location>
        <begin position="135"/>
        <end position="154"/>
    </location>
</feature>
<proteinExistence type="predicted"/>
<evidence type="ECO:0000313" key="3">
    <source>
        <dbReference type="EMBL" id="QIN80179.1"/>
    </source>
</evidence>
<dbReference type="Proteomes" id="UP000502706">
    <property type="component" value="Chromosome"/>
</dbReference>
<dbReference type="AlphaFoldDB" id="A0A6G8Q110"/>
<protein>
    <submittedName>
        <fullName evidence="3">Uncharacterized protein</fullName>
    </submittedName>
</protein>
<keyword evidence="2" id="KW-0472">Membrane</keyword>
<dbReference type="RefSeq" id="WP_166397855.1">
    <property type="nucleotide sequence ID" value="NZ_CP045121.1"/>
</dbReference>
<keyword evidence="2" id="KW-1133">Transmembrane helix</keyword>
<name>A0A6G8Q110_9ACTN</name>
<organism evidence="3 4">
    <name type="scientific">Rubrobacter marinus</name>
    <dbReference type="NCBI Taxonomy" id="2653852"/>
    <lineage>
        <taxon>Bacteria</taxon>
        <taxon>Bacillati</taxon>
        <taxon>Actinomycetota</taxon>
        <taxon>Rubrobacteria</taxon>
        <taxon>Rubrobacterales</taxon>
        <taxon>Rubrobacteraceae</taxon>
        <taxon>Rubrobacter</taxon>
    </lineage>
</organism>
<keyword evidence="4" id="KW-1185">Reference proteome</keyword>
<dbReference type="KEGG" id="rmar:GBA65_18515"/>
<reference evidence="3 4" key="1">
    <citation type="submission" date="2019-10" db="EMBL/GenBank/DDBJ databases">
        <title>Rubrobacter sp nov SCSIO 52915 isolated from a deep-sea sediment in the South China Sea.</title>
        <authorList>
            <person name="Chen R.W."/>
        </authorList>
    </citation>
    <scope>NUCLEOTIDE SEQUENCE [LARGE SCALE GENOMIC DNA]</scope>
    <source>
        <strain evidence="3 4">SCSIO 52915</strain>
    </source>
</reference>
<dbReference type="EMBL" id="CP045121">
    <property type="protein sequence ID" value="QIN80179.1"/>
    <property type="molecule type" value="Genomic_DNA"/>
</dbReference>
<gene>
    <name evidence="3" type="ORF">GBA65_18515</name>
</gene>